<keyword evidence="6" id="KW-0812">Transmembrane</keyword>
<dbReference type="EnsemblPlants" id="OB02G40190.1">
    <property type="protein sequence ID" value="OB02G40190.1"/>
    <property type="gene ID" value="OB02G40190"/>
</dbReference>
<organism evidence="17">
    <name type="scientific">Oryza brachyantha</name>
    <name type="common">malo sina</name>
    <dbReference type="NCBI Taxonomy" id="4533"/>
    <lineage>
        <taxon>Eukaryota</taxon>
        <taxon>Viridiplantae</taxon>
        <taxon>Streptophyta</taxon>
        <taxon>Embryophyta</taxon>
        <taxon>Tracheophyta</taxon>
        <taxon>Spermatophyta</taxon>
        <taxon>Magnoliopsida</taxon>
        <taxon>Liliopsida</taxon>
        <taxon>Poales</taxon>
        <taxon>Poaceae</taxon>
        <taxon>BOP clade</taxon>
        <taxon>Oryzoideae</taxon>
        <taxon>Oryzeae</taxon>
        <taxon>Oryzinae</taxon>
        <taxon>Oryza</taxon>
    </lineage>
</organism>
<evidence type="ECO:0000256" key="4">
    <source>
        <dbReference type="ARBA" id="ARBA00012483"/>
    </source>
</evidence>
<feature type="compositionally biased region" description="Polar residues" evidence="15">
    <location>
        <begin position="239"/>
        <end position="257"/>
    </location>
</feature>
<dbReference type="Gene3D" id="3.30.40.10">
    <property type="entry name" value="Zinc/RING finger domain, C3HC4 (zinc finger)"/>
    <property type="match status" value="1"/>
</dbReference>
<keyword evidence="12" id="KW-0472">Membrane</keyword>
<dbReference type="AlphaFoldDB" id="J3LHA2"/>
<evidence type="ECO:0000256" key="12">
    <source>
        <dbReference type="ARBA" id="ARBA00023136"/>
    </source>
</evidence>
<evidence type="ECO:0000256" key="2">
    <source>
        <dbReference type="ARBA" id="ARBA00004167"/>
    </source>
</evidence>
<dbReference type="Gramene" id="OB02G40190.1">
    <property type="protein sequence ID" value="OB02G40190.1"/>
    <property type="gene ID" value="OB02G40190"/>
</dbReference>
<evidence type="ECO:0000256" key="5">
    <source>
        <dbReference type="ARBA" id="ARBA00022679"/>
    </source>
</evidence>
<evidence type="ECO:0000313" key="18">
    <source>
        <dbReference type="Proteomes" id="UP000006038"/>
    </source>
</evidence>
<comment type="subcellular location">
    <subcellularLocation>
        <location evidence="2">Membrane</location>
        <topology evidence="2">Single-pass membrane protein</topology>
    </subcellularLocation>
</comment>
<dbReference type="Pfam" id="PF13639">
    <property type="entry name" value="zf-RING_2"/>
    <property type="match status" value="1"/>
</dbReference>
<dbReference type="GO" id="GO:0008270">
    <property type="term" value="F:zinc ion binding"/>
    <property type="evidence" value="ECO:0007669"/>
    <property type="project" value="UniProtKB-KW"/>
</dbReference>
<feature type="domain" description="RING-type" evidence="16">
    <location>
        <begin position="25"/>
        <end position="67"/>
    </location>
</feature>
<evidence type="ECO:0000256" key="14">
    <source>
        <dbReference type="PROSITE-ProRule" id="PRU00175"/>
    </source>
</evidence>
<evidence type="ECO:0000256" key="15">
    <source>
        <dbReference type="SAM" id="MobiDB-lite"/>
    </source>
</evidence>
<dbReference type="HOGENOM" id="CLU_035191_2_0_1"/>
<dbReference type="PROSITE" id="PS50089">
    <property type="entry name" value="ZF_RING_2"/>
    <property type="match status" value="1"/>
</dbReference>
<comment type="pathway">
    <text evidence="3">Protein modification; protein ubiquitination.</text>
</comment>
<dbReference type="eggNOG" id="KOG0800">
    <property type="taxonomic scope" value="Eukaryota"/>
</dbReference>
<protein>
    <recommendedName>
        <fullName evidence="4">RING-type E3 ubiquitin transferase</fullName>
        <ecNumber evidence="4">2.3.2.27</ecNumber>
    </recommendedName>
</protein>
<evidence type="ECO:0000313" key="17">
    <source>
        <dbReference type="EnsemblPlants" id="OB02G40190.1"/>
    </source>
</evidence>
<dbReference type="InterPro" id="IPR013083">
    <property type="entry name" value="Znf_RING/FYVE/PHD"/>
</dbReference>
<accession>J3LHA2</accession>
<keyword evidence="18" id="KW-1185">Reference proteome</keyword>
<evidence type="ECO:0000256" key="13">
    <source>
        <dbReference type="ARBA" id="ARBA00024209"/>
    </source>
</evidence>
<dbReference type="InterPro" id="IPR053238">
    <property type="entry name" value="RING-H2_zinc_finger"/>
</dbReference>
<evidence type="ECO:0000256" key="8">
    <source>
        <dbReference type="ARBA" id="ARBA00022771"/>
    </source>
</evidence>
<dbReference type="PANTHER" id="PTHR14155">
    <property type="entry name" value="RING FINGER DOMAIN-CONTAINING"/>
    <property type="match status" value="1"/>
</dbReference>
<dbReference type="EC" id="2.3.2.27" evidence="4"/>
<keyword evidence="10" id="KW-0862">Zinc</keyword>
<evidence type="ECO:0000256" key="10">
    <source>
        <dbReference type="ARBA" id="ARBA00022833"/>
    </source>
</evidence>
<keyword evidence="5" id="KW-0808">Transferase</keyword>
<dbReference type="PANTHER" id="PTHR14155:SF568">
    <property type="entry name" value="OS02G0759400 PROTEIN"/>
    <property type="match status" value="1"/>
</dbReference>
<comment type="similarity">
    <text evidence="13">Belongs to the RING-type zinc finger family. ATL subfamily.</text>
</comment>
<evidence type="ECO:0000256" key="3">
    <source>
        <dbReference type="ARBA" id="ARBA00004906"/>
    </source>
</evidence>
<dbReference type="InterPro" id="IPR001841">
    <property type="entry name" value="Znf_RING"/>
</dbReference>
<keyword evidence="7" id="KW-0479">Metal-binding</keyword>
<feature type="region of interest" description="Disordered" evidence="15">
    <location>
        <begin position="239"/>
        <end position="270"/>
    </location>
</feature>
<evidence type="ECO:0000256" key="7">
    <source>
        <dbReference type="ARBA" id="ARBA00022723"/>
    </source>
</evidence>
<evidence type="ECO:0000256" key="1">
    <source>
        <dbReference type="ARBA" id="ARBA00000900"/>
    </source>
</evidence>
<reference evidence="17" key="1">
    <citation type="submission" date="2013-04" db="UniProtKB">
        <authorList>
            <consortium name="EnsemblPlants"/>
        </authorList>
    </citation>
    <scope>IDENTIFICATION</scope>
</reference>
<evidence type="ECO:0000256" key="11">
    <source>
        <dbReference type="ARBA" id="ARBA00022989"/>
    </source>
</evidence>
<evidence type="ECO:0000256" key="6">
    <source>
        <dbReference type="ARBA" id="ARBA00022692"/>
    </source>
</evidence>
<keyword evidence="8 14" id="KW-0863">Zinc-finger</keyword>
<dbReference type="GO" id="GO:0061630">
    <property type="term" value="F:ubiquitin protein ligase activity"/>
    <property type="evidence" value="ECO:0007669"/>
    <property type="project" value="UniProtKB-EC"/>
</dbReference>
<dbReference type="GO" id="GO:0016020">
    <property type="term" value="C:membrane"/>
    <property type="evidence" value="ECO:0007669"/>
    <property type="project" value="UniProtKB-SubCell"/>
</dbReference>
<sequence length="314" mass="34055">MFPTMKYAEAKALRVGKVTGAALECAVCLSEFDDDEMLRFLPKCSHAFHPDCIGQWLASHVTCPVCRRNLDPNKDTTEELIIPAATAAAARETNSTSSEIVVVRQEDGVHGAALVIDVVTEEDEEERRKEELELQEIGTQLRAMRSRSGRQRPKTATAKLLRSHSTGHSLAIRLDRDLERFTLRLPEHVHREMVAAGEKSVRHGRRVAEGITLGASCSPRFARSSRWPSFLPSSLSGKLSFLSPSSRRTPDSTQMEVSSSSSSSATKVKGKRVAAIDVADGSAHATAHPGCTVASSAAAVAVDVEKAATRQVRT</sequence>
<evidence type="ECO:0000259" key="16">
    <source>
        <dbReference type="PROSITE" id="PS50089"/>
    </source>
</evidence>
<comment type="catalytic activity">
    <reaction evidence="1">
        <text>S-ubiquitinyl-[E2 ubiquitin-conjugating enzyme]-L-cysteine + [acceptor protein]-L-lysine = [E2 ubiquitin-conjugating enzyme]-L-cysteine + N(6)-ubiquitinyl-[acceptor protein]-L-lysine.</text>
        <dbReference type="EC" id="2.3.2.27"/>
    </reaction>
</comment>
<dbReference type="FunFam" id="3.30.40.10:FF:000187">
    <property type="entry name" value="E3 ubiquitin-protein ligase ATL6"/>
    <property type="match status" value="1"/>
</dbReference>
<name>J3LHA2_ORYBR</name>
<keyword evidence="9" id="KW-0833">Ubl conjugation pathway</keyword>
<dbReference type="CDD" id="cd16461">
    <property type="entry name" value="RING-H2_EL5-like"/>
    <property type="match status" value="1"/>
</dbReference>
<dbReference type="Proteomes" id="UP000006038">
    <property type="component" value="Unassembled WGS sequence"/>
</dbReference>
<evidence type="ECO:0000256" key="9">
    <source>
        <dbReference type="ARBA" id="ARBA00022786"/>
    </source>
</evidence>
<dbReference type="SMART" id="SM00184">
    <property type="entry name" value="RING"/>
    <property type="match status" value="1"/>
</dbReference>
<dbReference type="SUPFAM" id="SSF57850">
    <property type="entry name" value="RING/U-box"/>
    <property type="match status" value="1"/>
</dbReference>
<dbReference type="OMA" id="ARMHAHQ"/>
<keyword evidence="11" id="KW-1133">Transmembrane helix</keyword>
<proteinExistence type="inferred from homology"/>